<protein>
    <submittedName>
        <fullName evidence="6">Glycosyltransferase family 4 protein</fullName>
    </submittedName>
</protein>
<dbReference type="CDD" id="cd03801">
    <property type="entry name" value="GT4_PimA-like"/>
    <property type="match status" value="1"/>
</dbReference>
<sequence length="357" mass="39465">MKILLLCWRDTDHPQGGGSERYLEHVGAYLAARGHSVTYFSARAKGMPAHSTKKGVKHIRHGGKMTVYIAGLLHAATHHYDAVVDTQNGIPFFARLTHPRSTVLLTHHCHREQWPVAGPLLGRLGWFLESRVAPRVYRGAPYVTVSESSKRELVRLGVREKDIRVIHNGGPALAPRSNRHSDRLVTLSRLVPHKRIEHVLDYLAARPDARLDVIGSGWWDPKLRSYARELGVESQVIFHGQVTEDRKGELLDRAGIHVMPSVKEGWGLAVIEAGLHGVPTVGYTRAGGLTDSIRNGSTGLLVDDKSHFFSAIDTLRANPDLRAELGANARSFAAQFSWDATGKKWEGLLLERGGINS</sequence>
<dbReference type="SUPFAM" id="SSF53756">
    <property type="entry name" value="UDP-Glycosyltransferase/glycogen phosphorylase"/>
    <property type="match status" value="1"/>
</dbReference>
<dbReference type="AlphaFoldDB" id="A0A7T4EGN9"/>
<dbReference type="OrthoDB" id="9806887at2"/>
<evidence type="ECO:0000256" key="3">
    <source>
        <dbReference type="ARBA" id="ARBA00022679"/>
    </source>
</evidence>
<proteinExistence type="inferred from homology"/>
<keyword evidence="3 6" id="KW-0808">Transferase</keyword>
<dbReference type="GO" id="GO:0016757">
    <property type="term" value="F:glycosyltransferase activity"/>
    <property type="evidence" value="ECO:0007669"/>
    <property type="project" value="UniProtKB-KW"/>
</dbReference>
<dbReference type="EMBL" id="CP066007">
    <property type="protein sequence ID" value="QQB47036.1"/>
    <property type="molecule type" value="Genomic_DNA"/>
</dbReference>
<accession>A0A7T4EGN9</accession>
<feature type="domain" description="Glycosyl transferase family 1" evidence="4">
    <location>
        <begin position="183"/>
        <end position="331"/>
    </location>
</feature>
<keyword evidence="2" id="KW-0328">Glycosyltransferase</keyword>
<gene>
    <name evidence="6" type="ORF">I6I10_03755</name>
</gene>
<evidence type="ECO:0000256" key="1">
    <source>
        <dbReference type="ARBA" id="ARBA00009481"/>
    </source>
</evidence>
<dbReference type="InterPro" id="IPR001296">
    <property type="entry name" value="Glyco_trans_1"/>
</dbReference>
<evidence type="ECO:0000259" key="4">
    <source>
        <dbReference type="Pfam" id="PF00534"/>
    </source>
</evidence>
<dbReference type="Pfam" id="PF00534">
    <property type="entry name" value="Glycos_transf_1"/>
    <property type="match status" value="1"/>
</dbReference>
<evidence type="ECO:0000313" key="7">
    <source>
        <dbReference type="Proteomes" id="UP000596145"/>
    </source>
</evidence>
<dbReference type="InterPro" id="IPR028098">
    <property type="entry name" value="Glyco_trans_4-like_N"/>
</dbReference>
<evidence type="ECO:0000313" key="6">
    <source>
        <dbReference type="EMBL" id="QQB47036.1"/>
    </source>
</evidence>
<dbReference type="PANTHER" id="PTHR12526:SF640">
    <property type="entry name" value="COLANIC ACID BIOSYNTHESIS GLYCOSYLTRANSFERASE WCAL-RELATED"/>
    <property type="match status" value="1"/>
</dbReference>
<comment type="similarity">
    <text evidence="1">Belongs to the glycosyltransferase group 1 family. Glycosyltransferase 4 subfamily.</text>
</comment>
<name>A0A7T4EGN9_9CORY</name>
<evidence type="ECO:0000259" key="5">
    <source>
        <dbReference type="Pfam" id="PF13579"/>
    </source>
</evidence>
<dbReference type="Gene3D" id="3.40.50.2000">
    <property type="entry name" value="Glycogen Phosphorylase B"/>
    <property type="match status" value="2"/>
</dbReference>
<reference evidence="6 7" key="1">
    <citation type="submission" date="2020-12" db="EMBL/GenBank/DDBJ databases">
        <title>FDA dAtabase for Regulatory Grade micrObial Sequences (FDA-ARGOS): Supporting development and validation of Infectious Disease Dx tests.</title>
        <authorList>
            <person name="Sproer C."/>
            <person name="Gronow S."/>
            <person name="Severitt S."/>
            <person name="Schroder I."/>
            <person name="Tallon L."/>
            <person name="Sadzewicz L."/>
            <person name="Zhao X."/>
            <person name="Boylan J."/>
            <person name="Ott S."/>
            <person name="Bowen H."/>
            <person name="Vavikolanu K."/>
            <person name="Mehta A."/>
            <person name="Aluvathingal J."/>
            <person name="Nadendla S."/>
            <person name="Lowell S."/>
            <person name="Myers T."/>
            <person name="Yan Y."/>
            <person name="Sichtig H."/>
        </authorList>
    </citation>
    <scope>NUCLEOTIDE SEQUENCE [LARGE SCALE GENOMIC DNA]</scope>
    <source>
        <strain evidence="6 7">FDAARGOS_1053</strain>
    </source>
</reference>
<dbReference type="Proteomes" id="UP000596145">
    <property type="component" value="Chromosome"/>
</dbReference>
<dbReference type="PANTHER" id="PTHR12526">
    <property type="entry name" value="GLYCOSYLTRANSFERASE"/>
    <property type="match status" value="1"/>
</dbReference>
<organism evidence="6 7">
    <name type="scientific">Corynebacterium glucuronolyticum</name>
    <dbReference type="NCBI Taxonomy" id="39791"/>
    <lineage>
        <taxon>Bacteria</taxon>
        <taxon>Bacillati</taxon>
        <taxon>Actinomycetota</taxon>
        <taxon>Actinomycetes</taxon>
        <taxon>Mycobacteriales</taxon>
        <taxon>Corynebacteriaceae</taxon>
        <taxon>Corynebacterium</taxon>
    </lineage>
</organism>
<feature type="domain" description="Glycosyltransferase subfamily 4-like N-terminal" evidence="5">
    <location>
        <begin position="17"/>
        <end position="169"/>
    </location>
</feature>
<dbReference type="GeneID" id="92761164"/>
<dbReference type="RefSeq" id="WP_084037160.1">
    <property type="nucleotide sequence ID" value="NZ_CP066007.1"/>
</dbReference>
<dbReference type="Pfam" id="PF13579">
    <property type="entry name" value="Glyco_trans_4_4"/>
    <property type="match status" value="1"/>
</dbReference>
<evidence type="ECO:0000256" key="2">
    <source>
        <dbReference type="ARBA" id="ARBA00022676"/>
    </source>
</evidence>